<evidence type="ECO:0000313" key="5">
    <source>
        <dbReference type="EMBL" id="ASJ08140.1"/>
    </source>
</evidence>
<dbReference type="InterPro" id="IPR000485">
    <property type="entry name" value="AsnC-type_HTH_dom"/>
</dbReference>
<dbReference type="Proteomes" id="UP000250125">
    <property type="component" value="Chromosome"/>
</dbReference>
<keyword evidence="6" id="KW-1185">Reference proteome</keyword>
<dbReference type="EMBL" id="CP015103">
    <property type="protein sequence ID" value="ASJ08140.1"/>
    <property type="molecule type" value="Genomic_DNA"/>
</dbReference>
<name>A0A2Z2MW61_9EURY</name>
<dbReference type="AlphaFoldDB" id="A0A2Z2MW61"/>
<organism evidence="5 6">
    <name type="scientific">Thermococcus siculi</name>
    <dbReference type="NCBI Taxonomy" id="72803"/>
    <lineage>
        <taxon>Archaea</taxon>
        <taxon>Methanobacteriati</taxon>
        <taxon>Methanobacteriota</taxon>
        <taxon>Thermococci</taxon>
        <taxon>Thermococcales</taxon>
        <taxon>Thermococcaceae</taxon>
        <taxon>Thermococcus</taxon>
    </lineage>
</organism>
<evidence type="ECO:0000256" key="2">
    <source>
        <dbReference type="ARBA" id="ARBA00023125"/>
    </source>
</evidence>
<evidence type="ECO:0000259" key="4">
    <source>
        <dbReference type="PROSITE" id="PS50956"/>
    </source>
</evidence>
<protein>
    <submittedName>
        <fullName evidence="5">Transcriptional regulator</fullName>
    </submittedName>
</protein>
<dbReference type="InterPro" id="IPR050684">
    <property type="entry name" value="HTH-Siroheme_Decarb"/>
</dbReference>
<evidence type="ECO:0000313" key="6">
    <source>
        <dbReference type="Proteomes" id="UP000250125"/>
    </source>
</evidence>
<dbReference type="RefSeq" id="WP_088855378.1">
    <property type="nucleotide sequence ID" value="NZ_CP015103.1"/>
</dbReference>
<keyword evidence="1" id="KW-0805">Transcription regulation</keyword>
<sequence>MPEPSIEELEFLVEILDRHPLESLRKIAEEEGMDYYRLKRLYDKYYGKYLNVNAMINIKKLGLRSFVAFLSVSPERLMEVASRLTQNPFIGYVNPAFGFKNGLSVVFVAPDKQKELVGDMLSKYAEDFEYYEARAYPYSGDDNFGDWYLSYDYAILLDILKWDARTPITEIARRLGKTRPTVRYMINRLLEEEVILGFSAMIDMNVHDRGVIGITRELNEEVLERFKEYEIMPGVLPGHGYILEWFFSSKEDLGSKVLEFSNYVEKLLIEYFEPTFKEMNDRNLKNKYQRMVKKDGSGYRSILEF</sequence>
<dbReference type="InterPro" id="IPR019888">
    <property type="entry name" value="Tscrpt_reg_AsnC-like"/>
</dbReference>
<dbReference type="PANTHER" id="PTHR43413">
    <property type="entry name" value="TRANSCRIPTIONAL REGULATOR, ASNC FAMILY"/>
    <property type="match status" value="1"/>
</dbReference>
<evidence type="ECO:0000256" key="3">
    <source>
        <dbReference type="ARBA" id="ARBA00023163"/>
    </source>
</evidence>
<dbReference type="GeneID" id="33317054"/>
<keyword evidence="3" id="KW-0804">Transcription</keyword>
<dbReference type="OrthoDB" id="14434at2157"/>
<feature type="domain" description="HTH asnC-type" evidence="4">
    <location>
        <begin position="156"/>
        <end position="215"/>
    </location>
</feature>
<dbReference type="SMART" id="SM00344">
    <property type="entry name" value="HTH_ASNC"/>
    <property type="match status" value="1"/>
</dbReference>
<dbReference type="Pfam" id="PF13412">
    <property type="entry name" value="HTH_24"/>
    <property type="match status" value="1"/>
</dbReference>
<reference evidence="5 6" key="1">
    <citation type="submission" date="2016-04" db="EMBL/GenBank/DDBJ databases">
        <title>Complete genome sequence of Thermococcus siculi type strain RG-20.</title>
        <authorList>
            <person name="Oger P.M."/>
        </authorList>
    </citation>
    <scope>NUCLEOTIDE SEQUENCE [LARGE SCALE GENOMIC DNA]</scope>
    <source>
        <strain evidence="5 6">RG-20</strain>
    </source>
</reference>
<gene>
    <name evidence="5" type="ORF">A3L11_02410</name>
</gene>
<keyword evidence="2" id="KW-0238">DNA-binding</keyword>
<dbReference type="InterPro" id="IPR036390">
    <property type="entry name" value="WH_DNA-bd_sf"/>
</dbReference>
<dbReference type="KEGG" id="tsl:A3L11_02410"/>
<dbReference type="PANTHER" id="PTHR43413:SF4">
    <property type="entry name" value="HTH-TYPE TRANSCRIPTIONAL REGULATOR LYSM"/>
    <property type="match status" value="1"/>
</dbReference>
<accession>A0A2Z2MW61</accession>
<dbReference type="SUPFAM" id="SSF46785">
    <property type="entry name" value="Winged helix' DNA-binding domain"/>
    <property type="match status" value="1"/>
</dbReference>
<dbReference type="PROSITE" id="PS50956">
    <property type="entry name" value="HTH_ASNC_2"/>
    <property type="match status" value="1"/>
</dbReference>
<dbReference type="Gene3D" id="1.10.10.10">
    <property type="entry name" value="Winged helix-like DNA-binding domain superfamily/Winged helix DNA-binding domain"/>
    <property type="match status" value="1"/>
</dbReference>
<dbReference type="InterPro" id="IPR036388">
    <property type="entry name" value="WH-like_DNA-bd_sf"/>
</dbReference>
<dbReference type="GO" id="GO:0043565">
    <property type="term" value="F:sequence-specific DNA binding"/>
    <property type="evidence" value="ECO:0007669"/>
    <property type="project" value="InterPro"/>
</dbReference>
<evidence type="ECO:0000256" key="1">
    <source>
        <dbReference type="ARBA" id="ARBA00023015"/>
    </source>
</evidence>
<proteinExistence type="predicted"/>